<dbReference type="RefSeq" id="WP_165922953.1">
    <property type="nucleotide sequence ID" value="NZ_BHVT01000009.1"/>
</dbReference>
<dbReference type="InterPro" id="IPR025526">
    <property type="entry name" value="DsrC-like_dom_sf"/>
</dbReference>
<dbReference type="Proteomes" id="UP000295367">
    <property type="component" value="Unassembled WGS sequence"/>
</dbReference>
<gene>
    <name evidence="5" type="ORF">EDC63_10724</name>
</gene>
<dbReference type="GO" id="GO:0005737">
    <property type="term" value="C:cytoplasm"/>
    <property type="evidence" value="ECO:0007669"/>
    <property type="project" value="UniProtKB-SubCell"/>
</dbReference>
<reference evidence="5 6" key="1">
    <citation type="submission" date="2019-03" db="EMBL/GenBank/DDBJ databases">
        <title>Genomic Encyclopedia of Type Strains, Phase IV (KMG-IV): sequencing the most valuable type-strain genomes for metagenomic binning, comparative biology and taxonomic classification.</title>
        <authorList>
            <person name="Goeker M."/>
        </authorList>
    </citation>
    <scope>NUCLEOTIDE SEQUENCE [LARGE SCALE GENOMIC DNA]</scope>
    <source>
        <strain evidence="5 6">DSM 100309</strain>
    </source>
</reference>
<evidence type="ECO:0000313" key="6">
    <source>
        <dbReference type="Proteomes" id="UP000295367"/>
    </source>
</evidence>
<dbReference type="PANTHER" id="PTHR37010">
    <property type="entry name" value="SULFURTRANSFERASE TUSE"/>
    <property type="match status" value="1"/>
</dbReference>
<protein>
    <submittedName>
        <fullName evidence="5">tRNA 2-thiouridine synthesizing protein E</fullName>
    </submittedName>
</protein>
<keyword evidence="6" id="KW-1185">Reference proteome</keyword>
<dbReference type="GO" id="GO:0097163">
    <property type="term" value="F:sulfur carrier activity"/>
    <property type="evidence" value="ECO:0007669"/>
    <property type="project" value="TreeGrafter"/>
</dbReference>
<evidence type="ECO:0000256" key="4">
    <source>
        <dbReference type="SAM" id="MobiDB-lite"/>
    </source>
</evidence>
<evidence type="ECO:0000256" key="3">
    <source>
        <dbReference type="ARBA" id="ARBA00022490"/>
    </source>
</evidence>
<dbReference type="SUPFAM" id="SSF69721">
    <property type="entry name" value="DsrC, the gamma subunit of dissimilatory sulfite reductase"/>
    <property type="match status" value="1"/>
</dbReference>
<sequence length="121" mass="13668">MLDINKMTANEEVLHYDPELRMDDLPDWSDDIAAKLAAKEDIKLTAEHLEVLHLLRDHYRLHGHDMTGTKMLRALEEPFGARGGRKYLFQLFPAGPINQGSRLAGLPPPPYSKDNSFGSVE</sequence>
<evidence type="ECO:0000256" key="2">
    <source>
        <dbReference type="ARBA" id="ARBA00005718"/>
    </source>
</evidence>
<feature type="region of interest" description="Disordered" evidence="4">
    <location>
        <begin position="99"/>
        <end position="121"/>
    </location>
</feature>
<dbReference type="NCBIfam" id="TIGR03342">
    <property type="entry name" value="dsrC_tusE_dsvC"/>
    <property type="match status" value="1"/>
</dbReference>
<accession>A0A4R3Y3V2</accession>
<dbReference type="AlphaFoldDB" id="A0A4R3Y3V2"/>
<dbReference type="InterPro" id="IPR007453">
    <property type="entry name" value="DsrC/TusE"/>
</dbReference>
<dbReference type="PIRSF" id="PIRSF006223">
    <property type="entry name" value="DsrC_TusE"/>
    <property type="match status" value="1"/>
</dbReference>
<dbReference type="GO" id="GO:0002143">
    <property type="term" value="P:tRNA wobble position uridine thiolation"/>
    <property type="evidence" value="ECO:0007669"/>
    <property type="project" value="TreeGrafter"/>
</dbReference>
<comment type="similarity">
    <text evidence="2">Belongs to the DsrC/TusE family.</text>
</comment>
<keyword evidence="3" id="KW-0963">Cytoplasm</keyword>
<comment type="caution">
    <text evidence="5">The sequence shown here is derived from an EMBL/GenBank/DDBJ whole genome shotgun (WGS) entry which is preliminary data.</text>
</comment>
<organism evidence="5 6">
    <name type="scientific">Sulfurirhabdus autotrophica</name>
    <dbReference type="NCBI Taxonomy" id="1706046"/>
    <lineage>
        <taxon>Bacteria</taxon>
        <taxon>Pseudomonadati</taxon>
        <taxon>Pseudomonadota</taxon>
        <taxon>Betaproteobacteria</taxon>
        <taxon>Nitrosomonadales</taxon>
        <taxon>Sulfuricellaceae</taxon>
        <taxon>Sulfurirhabdus</taxon>
    </lineage>
</organism>
<dbReference type="PANTHER" id="PTHR37010:SF1">
    <property type="entry name" value="SULFURTRANSFERASE TUSE"/>
    <property type="match status" value="1"/>
</dbReference>
<proteinExistence type="inferred from homology"/>
<dbReference type="InterPro" id="IPR042072">
    <property type="entry name" value="DsrC-like_C"/>
</dbReference>
<dbReference type="EMBL" id="SMCO01000007">
    <property type="protein sequence ID" value="TCV86337.1"/>
    <property type="molecule type" value="Genomic_DNA"/>
</dbReference>
<dbReference type="Gene3D" id="1.10.10.370">
    <property type="entry name" value="DsrC-like protein, C-terminal domain"/>
    <property type="match status" value="1"/>
</dbReference>
<evidence type="ECO:0000313" key="5">
    <source>
        <dbReference type="EMBL" id="TCV86337.1"/>
    </source>
</evidence>
<name>A0A4R3Y3V2_9PROT</name>
<evidence type="ECO:0000256" key="1">
    <source>
        <dbReference type="ARBA" id="ARBA00004496"/>
    </source>
</evidence>
<dbReference type="Pfam" id="PF04358">
    <property type="entry name" value="DsrC"/>
    <property type="match status" value="1"/>
</dbReference>
<comment type="subcellular location">
    <subcellularLocation>
        <location evidence="1">Cytoplasm</location>
    </subcellularLocation>
</comment>